<keyword evidence="9 10" id="KW-0012">Acyltransferase</keyword>
<dbReference type="AlphaFoldDB" id="A0A3B1A326"/>
<keyword evidence="2" id="KW-1003">Cell membrane</keyword>
<sequence>MHNTAAKLSSFLAPKYWPTWFGLAILRACSILPYQLQMWLGRQLGNLTYFLMPRRRHIVKTNIRLCFPDLSINEQQKRIKESFASVGMSVFEIGLSWWGAHTKLMKLHKPDGLEHLNAALDKNRGVIILASHFTTLEIAGTFLAKHTDLLNIVYKRAHNPLFQWFIQNKRSENNVKLIKHTRIRDMIRALKRGEIIWYSPDQDFGEKDSVFAPFMGVSTCTLISTQRLARITGALVVPFYAERITDNSGYVFHFSPAIKNFPTDDDVVDSTAINHAIEQQIKETPAQYLWGHRRFKSRPAGELDVYKYKTP</sequence>
<keyword evidence="6" id="KW-0448">Lipopolysaccharide biosynthesis</keyword>
<organism evidence="10">
    <name type="scientific">hydrothermal vent metagenome</name>
    <dbReference type="NCBI Taxonomy" id="652676"/>
    <lineage>
        <taxon>unclassified sequences</taxon>
        <taxon>metagenomes</taxon>
        <taxon>ecological metagenomes</taxon>
    </lineage>
</organism>
<evidence type="ECO:0000313" key="10">
    <source>
        <dbReference type="EMBL" id="VAW92569.1"/>
    </source>
</evidence>
<dbReference type="InterPro" id="IPR011920">
    <property type="entry name" value="Lipid_A_LpxL_LpxP"/>
</dbReference>
<evidence type="ECO:0000256" key="2">
    <source>
        <dbReference type="ARBA" id="ARBA00022475"/>
    </source>
</evidence>
<evidence type="ECO:0000256" key="7">
    <source>
        <dbReference type="ARBA" id="ARBA00022989"/>
    </source>
</evidence>
<evidence type="ECO:0000256" key="3">
    <source>
        <dbReference type="ARBA" id="ARBA00022519"/>
    </source>
</evidence>
<dbReference type="GO" id="GO:0008913">
    <property type="term" value="F:Kdo2-lipid IVA acyltransferase activity"/>
    <property type="evidence" value="ECO:0007669"/>
    <property type="project" value="UniProtKB-EC"/>
</dbReference>
<keyword evidence="4 10" id="KW-0808">Transferase</keyword>
<evidence type="ECO:0000256" key="1">
    <source>
        <dbReference type="ARBA" id="ARBA00004533"/>
    </source>
</evidence>
<dbReference type="EMBL" id="UOFT01000027">
    <property type="protein sequence ID" value="VAW92569.1"/>
    <property type="molecule type" value="Genomic_DNA"/>
</dbReference>
<dbReference type="InterPro" id="IPR004960">
    <property type="entry name" value="LipA_acyltrans"/>
</dbReference>
<keyword evidence="7" id="KW-1133">Transmembrane helix</keyword>
<keyword evidence="3" id="KW-0997">Cell inner membrane</keyword>
<dbReference type="GO" id="GO:0009103">
    <property type="term" value="P:lipopolysaccharide biosynthetic process"/>
    <property type="evidence" value="ECO:0007669"/>
    <property type="project" value="UniProtKB-KW"/>
</dbReference>
<name>A0A3B1A326_9ZZZZ</name>
<reference evidence="10" key="1">
    <citation type="submission" date="2018-06" db="EMBL/GenBank/DDBJ databases">
        <authorList>
            <person name="Zhirakovskaya E."/>
        </authorList>
    </citation>
    <scope>NUCLEOTIDE SEQUENCE</scope>
</reference>
<dbReference type="PANTHER" id="PTHR30606:SF9">
    <property type="entry name" value="LIPID A BIOSYNTHESIS LAUROYLTRANSFERASE"/>
    <property type="match status" value="1"/>
</dbReference>
<comment type="subcellular location">
    <subcellularLocation>
        <location evidence="1">Cell inner membrane</location>
    </subcellularLocation>
</comment>
<protein>
    <submittedName>
        <fullName evidence="10">Lipid A biosynthesis lauroyl acyltransferase</fullName>
        <ecNumber evidence="10">2.3.1.241</ecNumber>
    </submittedName>
</protein>
<dbReference type="Pfam" id="PF03279">
    <property type="entry name" value="Lip_A_acyltrans"/>
    <property type="match status" value="1"/>
</dbReference>
<dbReference type="PIRSF" id="PIRSF026649">
    <property type="entry name" value="MsbB"/>
    <property type="match status" value="1"/>
</dbReference>
<evidence type="ECO:0000256" key="6">
    <source>
        <dbReference type="ARBA" id="ARBA00022985"/>
    </source>
</evidence>
<keyword evidence="8" id="KW-0472">Membrane</keyword>
<keyword evidence="5" id="KW-0812">Transmembrane</keyword>
<evidence type="ECO:0000256" key="8">
    <source>
        <dbReference type="ARBA" id="ARBA00023136"/>
    </source>
</evidence>
<accession>A0A3B1A326</accession>
<dbReference type="NCBIfam" id="TIGR02207">
    <property type="entry name" value="lipid_A_htrB"/>
    <property type="match status" value="1"/>
</dbReference>
<evidence type="ECO:0000256" key="4">
    <source>
        <dbReference type="ARBA" id="ARBA00022679"/>
    </source>
</evidence>
<dbReference type="HAMAP" id="MF_01942">
    <property type="entry name" value="Lipid_A_LpxL_LpxP"/>
    <property type="match status" value="1"/>
</dbReference>
<dbReference type="EC" id="2.3.1.241" evidence="10"/>
<dbReference type="GO" id="GO:0009245">
    <property type="term" value="P:lipid A biosynthetic process"/>
    <property type="evidence" value="ECO:0007669"/>
    <property type="project" value="InterPro"/>
</dbReference>
<gene>
    <name evidence="10" type="ORF">MNBD_GAMMA23-2412</name>
</gene>
<evidence type="ECO:0000256" key="9">
    <source>
        <dbReference type="ARBA" id="ARBA00023315"/>
    </source>
</evidence>
<dbReference type="GO" id="GO:0005886">
    <property type="term" value="C:plasma membrane"/>
    <property type="evidence" value="ECO:0007669"/>
    <property type="project" value="UniProtKB-SubCell"/>
</dbReference>
<dbReference type="PANTHER" id="PTHR30606">
    <property type="entry name" value="LIPID A BIOSYNTHESIS LAUROYL ACYLTRANSFERASE"/>
    <property type="match status" value="1"/>
</dbReference>
<dbReference type="CDD" id="cd07984">
    <property type="entry name" value="LPLAT_LABLAT-like"/>
    <property type="match status" value="1"/>
</dbReference>
<evidence type="ECO:0000256" key="5">
    <source>
        <dbReference type="ARBA" id="ARBA00022692"/>
    </source>
</evidence>
<proteinExistence type="inferred from homology"/>